<dbReference type="Proteomes" id="UP001501079">
    <property type="component" value="Unassembled WGS sequence"/>
</dbReference>
<proteinExistence type="predicted"/>
<evidence type="ECO:0008006" key="3">
    <source>
        <dbReference type="Google" id="ProtNLM"/>
    </source>
</evidence>
<accession>A0ABP8A0J9</accession>
<reference evidence="2" key="1">
    <citation type="journal article" date="2019" name="Int. J. Syst. Evol. Microbiol.">
        <title>The Global Catalogue of Microorganisms (GCM) 10K type strain sequencing project: providing services to taxonomists for standard genome sequencing and annotation.</title>
        <authorList>
            <consortium name="The Broad Institute Genomics Platform"/>
            <consortium name="The Broad Institute Genome Sequencing Center for Infectious Disease"/>
            <person name="Wu L."/>
            <person name="Ma J."/>
        </authorList>
    </citation>
    <scope>NUCLEOTIDE SEQUENCE [LARGE SCALE GENOMIC DNA]</scope>
    <source>
        <strain evidence="2">JCM 17591</strain>
    </source>
</reference>
<evidence type="ECO:0000313" key="2">
    <source>
        <dbReference type="Proteomes" id="UP001501079"/>
    </source>
</evidence>
<keyword evidence="2" id="KW-1185">Reference proteome</keyword>
<gene>
    <name evidence="1" type="ORF">GCM10022287_19680</name>
</gene>
<comment type="caution">
    <text evidence="1">The sequence shown here is derived from an EMBL/GenBank/DDBJ whole genome shotgun (WGS) entry which is preliminary data.</text>
</comment>
<dbReference type="EMBL" id="BAABBW010000003">
    <property type="protein sequence ID" value="GAA4174984.1"/>
    <property type="molecule type" value="Genomic_DNA"/>
</dbReference>
<name>A0ABP8A0J9_9MICO</name>
<protein>
    <recommendedName>
        <fullName evidence="3">Glycosyltransferase family 1 protein</fullName>
    </recommendedName>
</protein>
<organism evidence="1 2">
    <name type="scientific">Gryllotalpicola koreensis</name>
    <dbReference type="NCBI Taxonomy" id="993086"/>
    <lineage>
        <taxon>Bacteria</taxon>
        <taxon>Bacillati</taxon>
        <taxon>Actinomycetota</taxon>
        <taxon>Actinomycetes</taxon>
        <taxon>Micrococcales</taxon>
        <taxon>Microbacteriaceae</taxon>
        <taxon>Gryllotalpicola</taxon>
    </lineage>
</organism>
<evidence type="ECO:0000313" key="1">
    <source>
        <dbReference type="EMBL" id="GAA4174984.1"/>
    </source>
</evidence>
<sequence>MPSRAGLLLQRVAARKIRLITYISSRDAEADARLVGPGQQRVLGIRADPALAGIQPMTGPVQRLVVPADLKSFHNSAFTRAWLSVAAQAAQKYTKRPLEIYGPNAGDMVLPSTARHMGWAPSLAHIYDGNTAVLITNVAGSGVPNKFVEAQAARRPIIAHESLDYVDRTGNSPVHWFADIDQLDEAVRAAVNGEEGDRSERAGAGGAACPSLSLSDFPV</sequence>